<dbReference type="Pfam" id="PF12770">
    <property type="entry name" value="CHAT"/>
    <property type="match status" value="1"/>
</dbReference>
<keyword evidence="4" id="KW-1185">Reference proteome</keyword>
<evidence type="ECO:0000259" key="2">
    <source>
        <dbReference type="Pfam" id="PF12770"/>
    </source>
</evidence>
<feature type="domain" description="CHAT" evidence="2">
    <location>
        <begin position="75"/>
        <end position="381"/>
    </location>
</feature>
<evidence type="ECO:0000256" key="1">
    <source>
        <dbReference type="SAM" id="MobiDB-lite"/>
    </source>
</evidence>
<dbReference type="RefSeq" id="WP_171435755.1">
    <property type="nucleotide sequence ID" value="NZ_JABFJV010000081.1"/>
</dbReference>
<evidence type="ECO:0000313" key="3">
    <source>
        <dbReference type="EMBL" id="NOK34752.1"/>
    </source>
</evidence>
<protein>
    <submittedName>
        <fullName evidence="3">CHAT domain-containing protein</fullName>
    </submittedName>
</protein>
<dbReference type="EMBL" id="JABFJV010000081">
    <property type="protein sequence ID" value="NOK34752.1"/>
    <property type="molecule type" value="Genomic_DNA"/>
</dbReference>
<comment type="caution">
    <text evidence="3">The sequence shown here is derived from an EMBL/GenBank/DDBJ whole genome shotgun (WGS) entry which is preliminary data.</text>
</comment>
<reference evidence="3 4" key="1">
    <citation type="submission" date="2020-05" db="EMBL/GenBank/DDBJ databases">
        <authorList>
            <person name="Whitworth D."/>
        </authorList>
    </citation>
    <scope>NUCLEOTIDE SEQUENCE [LARGE SCALE GENOMIC DNA]</scope>
    <source>
        <strain evidence="3 4">AB043B</strain>
    </source>
</reference>
<accession>A0A7Y4KJF1</accession>
<dbReference type="AlphaFoldDB" id="A0A7Y4KJF1"/>
<feature type="region of interest" description="Disordered" evidence="1">
    <location>
        <begin position="639"/>
        <end position="663"/>
    </location>
</feature>
<sequence>MRTLRTITLELLRHGPPHNQLLSPLTPYMALCGSHGAQTLYLPFEHREFLLRLRGLRSMAHSSEVDEARRAYLREVGQRLSELLDGVPGLTAELGAWPRGAEGVVHLQLVTSAAELALLPFEAVLSPRGAPAAGLPLALQTDLPVSITRQVRRSTPPCVPWPSRPRILFVTAAPGGLKVPAEEHRNVLLEAIQPWVRPSDEAGKDNSDELLTVLENASLEALRKACAARDYTHVHLLAHGKPMPGLGGERFGIILHDEAVPDDERVVSGELLATALRGHTETVEGRLSHPAVVTVASCDSANQGSVVEPAGSIAHALHEAGIPFVVASQYPLTGRGSVAMTRGLYTQLLWGADPRVVLHSVRQQLQLLDEPVHDWASLVAYASFPADFDAQLRATQIRSAIDAVKASLRRSELKLRAGQSSEPLQQDLRRARQDLKQAQERLEYASPSGSDANARDDRAEIQGLCGSIDKQLAQFLDRSVPEDQRGPSHEECKALLFLARDHYWRGLMEKPSSHWHATQYLSLCVILNMEGKELRRQYNYACQVARFSLETARRDDERIWGLGSLAELKLLSALLPDCNQEKALSQARRYIQRLLKLAVPGSFAVNSTRRQIERYSTWWERWRPRLAGLARELLQEFPQDSEFSGPSVSPGPKPEAPSRELKP</sequence>
<evidence type="ECO:0000313" key="4">
    <source>
        <dbReference type="Proteomes" id="UP000563426"/>
    </source>
</evidence>
<proteinExistence type="predicted"/>
<organism evidence="3 4">
    <name type="scientific">Corallococcus exercitus</name>
    <dbReference type="NCBI Taxonomy" id="2316736"/>
    <lineage>
        <taxon>Bacteria</taxon>
        <taxon>Pseudomonadati</taxon>
        <taxon>Myxococcota</taxon>
        <taxon>Myxococcia</taxon>
        <taxon>Myxococcales</taxon>
        <taxon>Cystobacterineae</taxon>
        <taxon>Myxococcaceae</taxon>
        <taxon>Corallococcus</taxon>
    </lineage>
</organism>
<dbReference type="Proteomes" id="UP000563426">
    <property type="component" value="Unassembled WGS sequence"/>
</dbReference>
<name>A0A7Y4KJF1_9BACT</name>
<dbReference type="InterPro" id="IPR024983">
    <property type="entry name" value="CHAT_dom"/>
</dbReference>
<gene>
    <name evidence="3" type="ORF">HMI49_16255</name>
</gene>